<dbReference type="SUPFAM" id="SSF55874">
    <property type="entry name" value="ATPase domain of HSP90 chaperone/DNA topoisomerase II/histidine kinase"/>
    <property type="match status" value="1"/>
</dbReference>
<dbReference type="CDD" id="cd17546">
    <property type="entry name" value="REC_hyHK_CKI1_RcsC-like"/>
    <property type="match status" value="1"/>
</dbReference>
<dbReference type="PANTHER" id="PTHR45339:SF1">
    <property type="entry name" value="HYBRID SIGNAL TRANSDUCTION HISTIDINE KINASE J"/>
    <property type="match status" value="1"/>
</dbReference>
<evidence type="ECO:0000256" key="6">
    <source>
        <dbReference type="ARBA" id="ARBA00022679"/>
    </source>
</evidence>
<gene>
    <name evidence="19" type="ORF">OUO13_06410</name>
</gene>
<dbReference type="Pfam" id="PF00512">
    <property type="entry name" value="HisKA"/>
    <property type="match status" value="1"/>
</dbReference>
<dbReference type="SUPFAM" id="SSF47384">
    <property type="entry name" value="Homodimeric domain of signal transducing histidine kinase"/>
    <property type="match status" value="1"/>
</dbReference>
<evidence type="ECO:0000256" key="1">
    <source>
        <dbReference type="ARBA" id="ARBA00000085"/>
    </source>
</evidence>
<dbReference type="Gene3D" id="1.20.120.160">
    <property type="entry name" value="HPT domain"/>
    <property type="match status" value="1"/>
</dbReference>
<keyword evidence="7" id="KW-0812">Transmembrane</keyword>
<dbReference type="PRINTS" id="PR00344">
    <property type="entry name" value="BCTRLSENSOR"/>
</dbReference>
<keyword evidence="4" id="KW-1003">Cell membrane</keyword>
<dbReference type="Proteomes" id="UP001150830">
    <property type="component" value="Unassembled WGS sequence"/>
</dbReference>
<dbReference type="PROSITE" id="PS50110">
    <property type="entry name" value="RESPONSE_REGULATORY"/>
    <property type="match status" value="1"/>
</dbReference>
<evidence type="ECO:0000256" key="7">
    <source>
        <dbReference type="ARBA" id="ARBA00022692"/>
    </source>
</evidence>
<dbReference type="PROSITE" id="PS50894">
    <property type="entry name" value="HPT"/>
    <property type="match status" value="1"/>
</dbReference>
<evidence type="ECO:0000256" key="11">
    <source>
        <dbReference type="ARBA" id="ARBA00022989"/>
    </source>
</evidence>
<dbReference type="GO" id="GO:0005524">
    <property type="term" value="F:ATP binding"/>
    <property type="evidence" value="ECO:0007669"/>
    <property type="project" value="UniProtKB-KW"/>
</dbReference>
<dbReference type="InterPro" id="IPR003661">
    <property type="entry name" value="HisK_dim/P_dom"/>
</dbReference>
<dbReference type="Gene3D" id="1.10.287.130">
    <property type="match status" value="1"/>
</dbReference>
<evidence type="ECO:0000256" key="4">
    <source>
        <dbReference type="ARBA" id="ARBA00022475"/>
    </source>
</evidence>
<evidence type="ECO:0000259" key="18">
    <source>
        <dbReference type="PROSITE" id="PS50894"/>
    </source>
</evidence>
<keyword evidence="8" id="KW-0547">Nucleotide-binding</keyword>
<dbReference type="FunFam" id="1.10.287.130:FF:000004">
    <property type="entry name" value="Ethylene receptor 1"/>
    <property type="match status" value="1"/>
</dbReference>
<dbReference type="SMART" id="SM00387">
    <property type="entry name" value="HATPase_c"/>
    <property type="match status" value="1"/>
</dbReference>
<accession>A0A9X3EC28</accession>
<feature type="modified residue" description="4-aspartylphosphate" evidence="15">
    <location>
        <position position="370"/>
    </location>
</feature>
<dbReference type="PROSITE" id="PS50109">
    <property type="entry name" value="HIS_KIN"/>
    <property type="match status" value="1"/>
</dbReference>
<dbReference type="GO" id="GO:0000155">
    <property type="term" value="F:phosphorelay sensor kinase activity"/>
    <property type="evidence" value="ECO:0007669"/>
    <property type="project" value="InterPro"/>
</dbReference>
<evidence type="ECO:0000256" key="12">
    <source>
        <dbReference type="ARBA" id="ARBA00023012"/>
    </source>
</evidence>
<evidence type="ECO:0000256" key="15">
    <source>
        <dbReference type="PROSITE-ProRule" id="PRU00169"/>
    </source>
</evidence>
<keyword evidence="20" id="KW-1185">Reference proteome</keyword>
<dbReference type="Gene3D" id="3.30.565.10">
    <property type="entry name" value="Histidine kinase-like ATPase, C-terminal domain"/>
    <property type="match status" value="1"/>
</dbReference>
<comment type="catalytic activity">
    <reaction evidence="1">
        <text>ATP + protein L-histidine = ADP + protein N-phospho-L-histidine.</text>
        <dbReference type="EC" id="2.7.13.3"/>
    </reaction>
</comment>
<dbReference type="EMBL" id="JAPNOA010000019">
    <property type="protein sequence ID" value="MCY0964812.1"/>
    <property type="molecule type" value="Genomic_DNA"/>
</dbReference>
<keyword evidence="11" id="KW-1133">Transmembrane helix</keyword>
<evidence type="ECO:0000256" key="5">
    <source>
        <dbReference type="ARBA" id="ARBA00022553"/>
    </source>
</evidence>
<evidence type="ECO:0000256" key="2">
    <source>
        <dbReference type="ARBA" id="ARBA00004651"/>
    </source>
</evidence>
<evidence type="ECO:0000256" key="13">
    <source>
        <dbReference type="ARBA" id="ARBA00023136"/>
    </source>
</evidence>
<dbReference type="EC" id="2.7.13.3" evidence="3"/>
<feature type="domain" description="Response regulatory" evidence="17">
    <location>
        <begin position="321"/>
        <end position="438"/>
    </location>
</feature>
<evidence type="ECO:0000256" key="8">
    <source>
        <dbReference type="ARBA" id="ARBA00022741"/>
    </source>
</evidence>
<evidence type="ECO:0000259" key="16">
    <source>
        <dbReference type="PROSITE" id="PS50109"/>
    </source>
</evidence>
<evidence type="ECO:0000259" key="17">
    <source>
        <dbReference type="PROSITE" id="PS50110"/>
    </source>
</evidence>
<keyword evidence="10 19" id="KW-0067">ATP-binding</keyword>
<dbReference type="InterPro" id="IPR036097">
    <property type="entry name" value="HisK_dim/P_sf"/>
</dbReference>
<dbReference type="CDD" id="cd00082">
    <property type="entry name" value="HisKA"/>
    <property type="match status" value="1"/>
</dbReference>
<dbReference type="AlphaFoldDB" id="A0A9X3EC28"/>
<dbReference type="SMART" id="SM00388">
    <property type="entry name" value="HisKA"/>
    <property type="match status" value="1"/>
</dbReference>
<protein>
    <recommendedName>
        <fullName evidence="3">histidine kinase</fullName>
        <ecNumber evidence="3">2.7.13.3</ecNumber>
    </recommendedName>
</protein>
<dbReference type="InterPro" id="IPR003594">
    <property type="entry name" value="HATPase_dom"/>
</dbReference>
<evidence type="ECO:0000313" key="20">
    <source>
        <dbReference type="Proteomes" id="UP001150830"/>
    </source>
</evidence>
<dbReference type="SUPFAM" id="SSF47226">
    <property type="entry name" value="Histidine-containing phosphotransfer domain, HPT domain"/>
    <property type="match status" value="1"/>
</dbReference>
<dbReference type="InterPro" id="IPR004358">
    <property type="entry name" value="Sig_transdc_His_kin-like_C"/>
</dbReference>
<evidence type="ECO:0000256" key="9">
    <source>
        <dbReference type="ARBA" id="ARBA00022777"/>
    </source>
</evidence>
<keyword evidence="12" id="KW-0902">Two-component regulatory system</keyword>
<dbReference type="InterPro" id="IPR005467">
    <property type="entry name" value="His_kinase_dom"/>
</dbReference>
<dbReference type="GO" id="GO:0005886">
    <property type="term" value="C:plasma membrane"/>
    <property type="evidence" value="ECO:0007669"/>
    <property type="project" value="UniProtKB-SubCell"/>
</dbReference>
<dbReference type="Pfam" id="PF01627">
    <property type="entry name" value="Hpt"/>
    <property type="match status" value="1"/>
</dbReference>
<dbReference type="InterPro" id="IPR001789">
    <property type="entry name" value="Sig_transdc_resp-reg_receiver"/>
</dbReference>
<evidence type="ECO:0000256" key="14">
    <source>
        <dbReference type="PROSITE-ProRule" id="PRU00110"/>
    </source>
</evidence>
<evidence type="ECO:0000313" key="19">
    <source>
        <dbReference type="EMBL" id="MCY0964812.1"/>
    </source>
</evidence>
<feature type="domain" description="HPt" evidence="18">
    <location>
        <begin position="471"/>
        <end position="564"/>
    </location>
</feature>
<dbReference type="FunFam" id="3.30.565.10:FF:000010">
    <property type="entry name" value="Sensor histidine kinase RcsC"/>
    <property type="match status" value="1"/>
</dbReference>
<dbReference type="InterPro" id="IPR036641">
    <property type="entry name" value="HPT_dom_sf"/>
</dbReference>
<evidence type="ECO:0000256" key="3">
    <source>
        <dbReference type="ARBA" id="ARBA00012438"/>
    </source>
</evidence>
<comment type="caution">
    <text evidence="19">The sequence shown here is derived from an EMBL/GenBank/DDBJ whole genome shotgun (WGS) entry which is preliminary data.</text>
</comment>
<proteinExistence type="predicted"/>
<keyword evidence="13" id="KW-0472">Membrane</keyword>
<dbReference type="SMART" id="SM00448">
    <property type="entry name" value="REC"/>
    <property type="match status" value="1"/>
</dbReference>
<evidence type="ECO:0000256" key="10">
    <source>
        <dbReference type="ARBA" id="ARBA00022840"/>
    </source>
</evidence>
<dbReference type="InterPro" id="IPR036890">
    <property type="entry name" value="HATPase_C_sf"/>
</dbReference>
<feature type="modified residue" description="Phosphohistidine" evidence="14">
    <location>
        <position position="510"/>
    </location>
</feature>
<dbReference type="InterPro" id="IPR011006">
    <property type="entry name" value="CheY-like_superfamily"/>
</dbReference>
<keyword evidence="6" id="KW-0808">Transferase</keyword>
<sequence>MNSSEDADYQSLLRRYEREKLARLHAEAILEQKSAELFERNQELSRLTCELELQVQERTRALAETRDQALQAARAKSDFIANMSHEIRTPLNGVLGILSMLAGTPLSDAQQRLVNTASESGHHLLGIINDILDFSKIESGKMQLDDSPVDLPDLLQQGITSLQVVARNKRLQLVLQIEPEFPSLIRGDALRLRQILLNLLSNAIKFTPSGRVLVRLRRDGHFWELEVEDSGIGMSAQQCEQIFSAFDQGDSSITRRFGGTGLGLTITQRLTLLMKGELTVTSHPDHGSCFRVRLPLWIVDAEQARKASTIEAENVRFDGEAVLLVEDNEVNQLIARHLLEKLNLNVTCARNGEEALAAVVERPFACILMDLQMPVMDGLEATRRIRAMEGEVASTPIIAMTAHASEEHRLESIENGMNEHLTKPIIVKHLQATLARFIHVPVALVNASEPELVSSYLVMDEERALARLGGNRLLFAELLGTFVREHEQDSRRIVVALERGDRHSAMVRLHSLAGSAANIGAAALARCALLLENRLAATPFMAPEDINSHLEPAWQELMAAIQSADGTLLLAPGARVSYDCRQELLTSPEIEPPDFDRARQDCERMQIWLHEDLVQVDEILGQLLLQPLPPCLLDGLSQLHQLLNQFCIEDAESLLEQITANLREASNHD</sequence>
<comment type="subcellular location">
    <subcellularLocation>
        <location evidence="2">Cell membrane</location>
        <topology evidence="2">Multi-pass membrane protein</topology>
    </subcellularLocation>
</comment>
<keyword evidence="5 15" id="KW-0597">Phosphoprotein</keyword>
<reference evidence="19" key="1">
    <citation type="submission" date="2022-11" db="EMBL/GenBank/DDBJ databases">
        <title>Parathalassolutuus dongxingensis gen. nov., sp. nov., a novel member of family Oceanospirillaceae isolated from a coastal shrimp pond in Guangxi, China.</title>
        <authorList>
            <person name="Chen H."/>
        </authorList>
    </citation>
    <scope>NUCLEOTIDE SEQUENCE</scope>
    <source>
        <strain evidence="19">G-43</strain>
    </source>
</reference>
<name>A0A9X3EC28_9GAMM</name>
<dbReference type="Pfam" id="PF00072">
    <property type="entry name" value="Response_reg"/>
    <property type="match status" value="1"/>
</dbReference>
<keyword evidence="9" id="KW-0418">Kinase</keyword>
<dbReference type="PANTHER" id="PTHR45339">
    <property type="entry name" value="HYBRID SIGNAL TRANSDUCTION HISTIDINE KINASE J"/>
    <property type="match status" value="1"/>
</dbReference>
<dbReference type="RefSeq" id="WP_283173029.1">
    <property type="nucleotide sequence ID" value="NZ_JAPNOA010000019.1"/>
</dbReference>
<feature type="domain" description="Histidine kinase" evidence="16">
    <location>
        <begin position="82"/>
        <end position="298"/>
    </location>
</feature>
<dbReference type="Pfam" id="PF02518">
    <property type="entry name" value="HATPase_c"/>
    <property type="match status" value="1"/>
</dbReference>
<dbReference type="SUPFAM" id="SSF52172">
    <property type="entry name" value="CheY-like"/>
    <property type="match status" value="1"/>
</dbReference>
<dbReference type="Gene3D" id="3.40.50.2300">
    <property type="match status" value="1"/>
</dbReference>
<dbReference type="InterPro" id="IPR008207">
    <property type="entry name" value="Sig_transdc_His_kin_Hpt_dom"/>
</dbReference>
<dbReference type="CDD" id="cd16922">
    <property type="entry name" value="HATPase_EvgS-ArcB-TorS-like"/>
    <property type="match status" value="1"/>
</dbReference>
<organism evidence="19 20">
    <name type="scientific">Parathalassolituus penaei</name>
    <dbReference type="NCBI Taxonomy" id="2997323"/>
    <lineage>
        <taxon>Bacteria</taxon>
        <taxon>Pseudomonadati</taxon>
        <taxon>Pseudomonadota</taxon>
        <taxon>Gammaproteobacteria</taxon>
        <taxon>Oceanospirillales</taxon>
        <taxon>Oceanospirillaceae</taxon>
        <taxon>Parathalassolituus</taxon>
    </lineage>
</organism>